<protein>
    <submittedName>
        <fullName evidence="4">Uncharacterized protein</fullName>
    </submittedName>
</protein>
<feature type="region of interest" description="Disordered" evidence="3">
    <location>
        <begin position="1615"/>
        <end position="1661"/>
    </location>
</feature>
<name>A0A177B7H6_9BILA</name>
<dbReference type="Gene3D" id="3.80.10.10">
    <property type="entry name" value="Ribonuclease Inhibitor"/>
    <property type="match status" value="1"/>
</dbReference>
<gene>
    <name evidence="4" type="ORF">A3Q56_02606</name>
</gene>
<dbReference type="SUPFAM" id="SSF52058">
    <property type="entry name" value="L domain-like"/>
    <property type="match status" value="1"/>
</dbReference>
<organism evidence="4 5">
    <name type="scientific">Intoshia linei</name>
    <dbReference type="NCBI Taxonomy" id="1819745"/>
    <lineage>
        <taxon>Eukaryota</taxon>
        <taxon>Metazoa</taxon>
        <taxon>Spiralia</taxon>
        <taxon>Lophotrochozoa</taxon>
        <taxon>Mesozoa</taxon>
        <taxon>Orthonectida</taxon>
        <taxon>Rhopaluridae</taxon>
        <taxon>Intoshia</taxon>
    </lineage>
</organism>
<dbReference type="InterPro" id="IPR001611">
    <property type="entry name" value="Leu-rich_rpt"/>
</dbReference>
<keyword evidence="5" id="KW-1185">Reference proteome</keyword>
<feature type="region of interest" description="Disordered" evidence="3">
    <location>
        <begin position="1787"/>
        <end position="1826"/>
    </location>
</feature>
<feature type="compositionally biased region" description="Basic and acidic residues" evidence="3">
    <location>
        <begin position="1742"/>
        <end position="1752"/>
    </location>
</feature>
<dbReference type="GO" id="GO:0005737">
    <property type="term" value="C:cytoplasm"/>
    <property type="evidence" value="ECO:0007669"/>
    <property type="project" value="TreeGrafter"/>
</dbReference>
<proteinExistence type="predicted"/>
<comment type="caution">
    <text evidence="4">The sequence shown here is derived from an EMBL/GenBank/DDBJ whole genome shotgun (WGS) entry which is preliminary data.</text>
</comment>
<sequence length="1870" mass="219212">MTINRPFKLPWLDSCYDESKLPTETFIKFCDELKKTYVKNIKSMCSLDDDLYKYIIKKHTPEFEKNYFGVEEDAIVDVTLENVANSVISNAIFKTTSDLKSLNTLEMKDLLHGIIEKGVNRHLNQISYTFEYQLSTTTDSISSNKLLNILNFKNIESINDAENIEKTQIGILSDALGRSIVGLLKQNKVDMYKICLFLKNLPLSPSLRMYLWSNGIFNAENLIKSDNFKNKSSNYDKKQYRKTFHNNIERGIRQLDIVNAVKSPIDSLISKNIKNIYFNERSTLYNRSTDEFVKDLLRILNIIYTATNKFEANFIYVLYPLILAYQNISKEQGFYYEMAMLSSLFMSYVFPQTDNILSITDRTMQQLNLIDQELYNYLFDGEKYEKLNLSDKKTTQQLTSCKTIQRNVVNWINRLYCTILTNQQVLFCWDQLFLNFWSLNSFVNINLTILLIIKDILICNTTIDESIIFQLMKSSKLSHFIQMYKNVQKEKYACDETIYILKIPLFTLSHFSIDLSFDELNQDEKVILNEIMKMKLFQMELILCHLQNINENSSENVEGLRSFDYNYENEYFYQKIDGIYFDVTEKMVDRKNENKNDDINKDGESNDKNKNDEKDEKNESTVCYNLKLHSMKTYALFDAIEKKVKTKENLSENLVVYVIFTAEISKIDNVDKLKIYESNEKLNYLFNKDECMARVYLGSFIIHPFNIEEGKDNDLDDCLHIIRPKISIGFCNDNFDDFVKINVQHSIYRELISHIISSFKIEKSFYISDTPGTDKPTTAIESDSSIDEGEEIENNVNLKLNKIEILPEGAILIAIKITQIKNHVIKDEKIVLCDLSSNARYPSIISDKIRLKEKSDKDCSIRVFVYALSYPKLTLELLGECELVLFKNNSLLNDGRYYVPIYQNLQSGKSSNKQDKNDQIKYPTTYLYYSVYKEEYPLESELTEDYSALFDQQKNANELEKKYLKEIYDPNKKKFNFHVQEMVQYAYALKNKKDILEKECKSFYKQLFEKSLLHKDLPLMEISKIISYKQKYGIFTRVVDAFNLPDQHFPSCYCHINKTENRNNLNHFVSQNLIFESFKRWPKWNDMDSVLHINKAVSDAVLLIQFFNVKHVYKPTAEHKSPGILVPDKLQIRKSNFSCWSAVSLIDSNFVNDGIYILPLFAGQPSKEILSKINSNNIESLLKSEYDDGNKLKSTVTISIRNAFFETFDEINVDFKSRNEKIIKRIISEVDYKNITTLKPTGQKIYEYVVRNLNDQTKRLGPTGKIYNIEKDYYISLMNHIFQEYLHNIAKKLIIMKLVSNVIYLKLKTLKLEEFPIGNKNSKWRSGKKFICNDVTKFSTEELVNYLTDEKSIWNEKKNWSNDFRNIRIQYTVNNTKYDILQLTYLKLNNEEITKIDKTLTIFKNLQTLVLSANYLENINCKNIPKTLKSLELCANRLEFIEEFIPKEIPKLQYLGLSWNRFESILKFLNPPEWQHLYFLDLSYNNITDLYNTVKIIGEIDKLRMLCLMGNPISLISEYRIYIIDYLNKLSYLDENEIKLDEKHKCRTTSKRLELNTSTVRINMMFSNFENIDIENNQIVSKPNAETPMVEYKYYIELDLPNNYNDEKPISEYSFATPSTDLKPENESLISQQSAKSIKSTNASRNRSQGRSKYKTPSKSNDKANIPKIDFFIIENDDGYILRTKMLSLTDFNEKKFVNQIKTNNILPIRNWFKNIVNVKICRQSIVYTQLQKRNSSPVNAKKVDPKNDLTKKQKKKKNDDFEMQISEPIYETLANYKINLSSLLDGKTKHHESTPSQQNEMDPKTATSKEEPKDKKLNIKKKNNKANMTSMDASVETMTYETNFNLNIDLILWQSTLEALRYLKLENQL</sequence>
<dbReference type="Proteomes" id="UP000078046">
    <property type="component" value="Unassembled WGS sequence"/>
</dbReference>
<evidence type="ECO:0000256" key="2">
    <source>
        <dbReference type="ARBA" id="ARBA00022737"/>
    </source>
</evidence>
<feature type="region of interest" description="Disordered" evidence="3">
    <location>
        <begin position="1733"/>
        <end position="1761"/>
    </location>
</feature>
<keyword evidence="2" id="KW-0677">Repeat</keyword>
<evidence type="ECO:0000313" key="4">
    <source>
        <dbReference type="EMBL" id="OAF69642.1"/>
    </source>
</evidence>
<dbReference type="PROSITE" id="PS51450">
    <property type="entry name" value="LRR"/>
    <property type="match status" value="1"/>
</dbReference>
<dbReference type="PANTHER" id="PTHR15454:SF19">
    <property type="entry name" value="LEUCINE-RICH REPEAT-CONTAINING PROTEIN 51"/>
    <property type="match status" value="1"/>
</dbReference>
<dbReference type="EMBL" id="LWCA01000250">
    <property type="protein sequence ID" value="OAF69642.1"/>
    <property type="molecule type" value="Genomic_DNA"/>
</dbReference>
<reference evidence="4 5" key="1">
    <citation type="submission" date="2016-04" db="EMBL/GenBank/DDBJ databases">
        <title>The genome of Intoshia linei affirms orthonectids as highly simplified spiralians.</title>
        <authorList>
            <person name="Mikhailov K.V."/>
            <person name="Slusarev G.S."/>
            <person name="Nikitin M.A."/>
            <person name="Logacheva M.D."/>
            <person name="Penin A."/>
            <person name="Aleoshin V."/>
            <person name="Panchin Y.V."/>
        </authorList>
    </citation>
    <scope>NUCLEOTIDE SEQUENCE [LARGE SCALE GENOMIC DNA]</scope>
    <source>
        <strain evidence="4">Intl2013</strain>
        <tissue evidence="4">Whole animal</tissue>
    </source>
</reference>
<accession>A0A177B7H6</accession>
<feature type="region of interest" description="Disordered" evidence="3">
    <location>
        <begin position="593"/>
        <end position="616"/>
    </location>
</feature>
<keyword evidence="1" id="KW-0433">Leucine-rich repeat</keyword>
<evidence type="ECO:0000256" key="3">
    <source>
        <dbReference type="SAM" id="MobiDB-lite"/>
    </source>
</evidence>
<evidence type="ECO:0000256" key="1">
    <source>
        <dbReference type="ARBA" id="ARBA00022614"/>
    </source>
</evidence>
<feature type="compositionally biased region" description="Basic and acidic residues" evidence="3">
    <location>
        <begin position="1802"/>
        <end position="1818"/>
    </location>
</feature>
<evidence type="ECO:0000313" key="5">
    <source>
        <dbReference type="Proteomes" id="UP000078046"/>
    </source>
</evidence>
<dbReference type="InterPro" id="IPR032675">
    <property type="entry name" value="LRR_dom_sf"/>
</dbReference>
<feature type="compositionally biased region" description="Polar residues" evidence="3">
    <location>
        <begin position="1628"/>
        <end position="1647"/>
    </location>
</feature>
<dbReference type="PANTHER" id="PTHR15454">
    <property type="entry name" value="NISCHARIN RELATED"/>
    <property type="match status" value="1"/>
</dbReference>
<dbReference type="OrthoDB" id="433501at2759"/>